<reference evidence="2" key="2">
    <citation type="submission" date="2025-09" db="UniProtKB">
        <authorList>
            <consortium name="Ensembl"/>
        </authorList>
    </citation>
    <scope>IDENTIFICATION</scope>
</reference>
<dbReference type="SUPFAM" id="SSF81321">
    <property type="entry name" value="Family A G protein-coupled receptor-like"/>
    <property type="match status" value="1"/>
</dbReference>
<dbReference type="AlphaFoldDB" id="A0A8B9Z4E3"/>
<keyword evidence="1" id="KW-0812">Transmembrane</keyword>
<feature type="transmembrane region" description="Helical" evidence="1">
    <location>
        <begin position="100"/>
        <end position="129"/>
    </location>
</feature>
<reference evidence="2" key="1">
    <citation type="submission" date="2025-08" db="UniProtKB">
        <authorList>
            <consortium name="Ensembl"/>
        </authorList>
    </citation>
    <scope>IDENTIFICATION</scope>
</reference>
<name>A0A8B9Z4E3_9AVES</name>
<evidence type="ECO:0000313" key="3">
    <source>
        <dbReference type="Proteomes" id="UP000694555"/>
    </source>
</evidence>
<keyword evidence="1" id="KW-1133">Transmembrane helix</keyword>
<dbReference type="PANTHER" id="PTHR26451:SF980">
    <property type="entry name" value="GENE 7582-RELATED"/>
    <property type="match status" value="1"/>
</dbReference>
<evidence type="ECO:0000256" key="1">
    <source>
        <dbReference type="SAM" id="Phobius"/>
    </source>
</evidence>
<keyword evidence="3" id="KW-1185">Reference proteome</keyword>
<dbReference type="InterPro" id="IPR052921">
    <property type="entry name" value="GPCR1_Superfamily_Member"/>
</dbReference>
<protein>
    <submittedName>
        <fullName evidence="2">Uncharacterized protein</fullName>
    </submittedName>
</protein>
<feature type="transmembrane region" description="Helical" evidence="1">
    <location>
        <begin position="214"/>
        <end position="235"/>
    </location>
</feature>
<organism evidence="2 3">
    <name type="scientific">Buteo japonicus</name>
    <dbReference type="NCBI Taxonomy" id="224669"/>
    <lineage>
        <taxon>Eukaryota</taxon>
        <taxon>Metazoa</taxon>
        <taxon>Chordata</taxon>
        <taxon>Craniata</taxon>
        <taxon>Vertebrata</taxon>
        <taxon>Euteleostomi</taxon>
        <taxon>Archelosauria</taxon>
        <taxon>Archosauria</taxon>
        <taxon>Dinosauria</taxon>
        <taxon>Saurischia</taxon>
        <taxon>Theropoda</taxon>
        <taxon>Coelurosauria</taxon>
        <taxon>Aves</taxon>
        <taxon>Neognathae</taxon>
        <taxon>Neoaves</taxon>
        <taxon>Telluraves</taxon>
        <taxon>Accipitrimorphae</taxon>
        <taxon>Accipitriformes</taxon>
        <taxon>Accipitridae</taxon>
        <taxon>Accipitrinae</taxon>
        <taxon>Buteo</taxon>
    </lineage>
</organism>
<feature type="transmembrane region" description="Helical" evidence="1">
    <location>
        <begin position="188"/>
        <end position="208"/>
    </location>
</feature>
<dbReference type="GO" id="GO:0005549">
    <property type="term" value="F:odorant binding"/>
    <property type="evidence" value="ECO:0007669"/>
    <property type="project" value="TreeGrafter"/>
</dbReference>
<proteinExistence type="predicted"/>
<dbReference type="Ensembl" id="ENSBJAT00000001873.1">
    <property type="protein sequence ID" value="ENSBJAP00000001827.1"/>
    <property type="gene ID" value="ENSBJAG00000001370.1"/>
</dbReference>
<evidence type="ECO:0000313" key="2">
    <source>
        <dbReference type="Ensembl" id="ENSBJAP00000001827.1"/>
    </source>
</evidence>
<dbReference type="GO" id="GO:0016020">
    <property type="term" value="C:membrane"/>
    <property type="evidence" value="ECO:0007669"/>
    <property type="project" value="TreeGrafter"/>
</dbReference>
<sequence>MFSNSSEGKCSVSLHIEYVVKNHPFIALISFVLLQKKEVRYFLLCHHLLCCSLFCDLGAVCYTVQVLDVRTSQFVIWIIFGVQGASGRRAFTLMSLNQCLAAYAVIICAWIVTKLKAICLLLCCGLTPANIFKTEPPWPTVLAATFARTAGIVLIVVLTIVISYCLFYREGRHAGHLNSLNKKARKTIIIHGLQMSMHLLLLLITAVGRHPDNTILHLSAFLVLLFALCFNPVVYSQRNKVLQTKLFNRQRLGKLKPTFTGL</sequence>
<dbReference type="GO" id="GO:0004984">
    <property type="term" value="F:olfactory receptor activity"/>
    <property type="evidence" value="ECO:0007669"/>
    <property type="project" value="TreeGrafter"/>
</dbReference>
<feature type="transmembrane region" description="Helical" evidence="1">
    <location>
        <begin position="141"/>
        <end position="167"/>
    </location>
</feature>
<keyword evidence="1" id="KW-0472">Membrane</keyword>
<dbReference type="Proteomes" id="UP000694555">
    <property type="component" value="Unplaced"/>
</dbReference>
<dbReference type="PANTHER" id="PTHR26451">
    <property type="entry name" value="G_PROTEIN_RECEP_F1_2 DOMAIN-CONTAINING PROTEIN"/>
    <property type="match status" value="1"/>
</dbReference>
<accession>A0A8B9Z4E3</accession>